<dbReference type="PANTHER" id="PTHR48048:SF30">
    <property type="entry name" value="GLYCOSYLTRANSFERASE"/>
    <property type="match status" value="1"/>
</dbReference>
<accession>A0A515L4A3</accession>
<dbReference type="EMBL" id="MK534519">
    <property type="protein sequence ID" value="QDM38900.1"/>
    <property type="molecule type" value="mRNA"/>
</dbReference>
<dbReference type="SUPFAM" id="SSF53756">
    <property type="entry name" value="UDP-Glycosyltransferase/glycogen phosphorylase"/>
    <property type="match status" value="1"/>
</dbReference>
<name>A0A515L4A3_GLYUR</name>
<evidence type="ECO:0000256" key="2">
    <source>
        <dbReference type="ARBA" id="ARBA00022676"/>
    </source>
</evidence>
<dbReference type="InterPro" id="IPR002213">
    <property type="entry name" value="UDP_glucos_trans"/>
</dbReference>
<proteinExistence type="evidence at transcript level"/>
<dbReference type="PROSITE" id="PS00375">
    <property type="entry name" value="UDPGT"/>
    <property type="match status" value="1"/>
</dbReference>
<dbReference type="AlphaFoldDB" id="A0A515L4A3"/>
<dbReference type="PANTHER" id="PTHR48048">
    <property type="entry name" value="GLYCOSYLTRANSFERASE"/>
    <property type="match status" value="1"/>
</dbReference>
<keyword evidence="2 4" id="KW-0328">Glycosyltransferase</keyword>
<reference evidence="6" key="1">
    <citation type="journal article" date="2019" name="ACS Synth. Biol.">
        <title>Diversity of O-glycosyltransferases contributes to the biosynthesis of flavonoid and triterpenoid glycosides in Glycyrrhiza uralensis.</title>
        <authorList>
            <person name="Chen K."/>
            <person name="Hu Z.M."/>
            <person name="Song W."/>
            <person name="Wang Z."/>
            <person name="He J."/>
            <person name="Shi X."/>
            <person name="Cui Q."/>
            <person name="Qiao X."/>
            <person name="Ye M."/>
        </authorList>
    </citation>
    <scope>NUCLEOTIDE SEQUENCE</scope>
</reference>
<dbReference type="InterPro" id="IPR050481">
    <property type="entry name" value="UDP-glycosyltransf_plant"/>
</dbReference>
<dbReference type="EC" id="2.4.1.-" evidence="5"/>
<organism evidence="6">
    <name type="scientific">Glycyrrhiza uralensis</name>
    <name type="common">Chinese licorice</name>
    <name type="synonym">Glycyrrhiza shiheziensis</name>
    <dbReference type="NCBI Taxonomy" id="74613"/>
    <lineage>
        <taxon>Eukaryota</taxon>
        <taxon>Viridiplantae</taxon>
        <taxon>Streptophyta</taxon>
        <taxon>Embryophyta</taxon>
        <taxon>Tracheophyta</taxon>
        <taxon>Spermatophyta</taxon>
        <taxon>Magnoliopsida</taxon>
        <taxon>eudicotyledons</taxon>
        <taxon>Gunneridae</taxon>
        <taxon>Pentapetalae</taxon>
        <taxon>rosids</taxon>
        <taxon>fabids</taxon>
        <taxon>Fabales</taxon>
        <taxon>Fabaceae</taxon>
        <taxon>Papilionoideae</taxon>
        <taxon>50 kb inversion clade</taxon>
        <taxon>NPAAA clade</taxon>
        <taxon>Hologalegina</taxon>
        <taxon>IRL clade</taxon>
        <taxon>Galegeae</taxon>
        <taxon>Glycyrrhiza</taxon>
    </lineage>
</organism>
<dbReference type="Pfam" id="PF00201">
    <property type="entry name" value="UDPGT"/>
    <property type="match status" value="1"/>
</dbReference>
<evidence type="ECO:0000256" key="5">
    <source>
        <dbReference type="RuleBase" id="RU362057"/>
    </source>
</evidence>
<dbReference type="GO" id="GO:0035251">
    <property type="term" value="F:UDP-glucosyltransferase activity"/>
    <property type="evidence" value="ECO:0007669"/>
    <property type="project" value="InterPro"/>
</dbReference>
<protein>
    <recommendedName>
        <fullName evidence="5">Glycosyltransferase</fullName>
        <ecNumber evidence="5">2.4.1.-</ecNumber>
    </recommendedName>
</protein>
<sequence length="462" mass="51529">MEEALVIYPAALVGHIVPFIELCKHILTHKPSLSIHIFLTITPRFNTSTISHCTTTIPSITFHYLPNLVTPSSNPNPLFENIHINTQNLHEALLSISKTHTIKALIFDLFCFHSLTVASKLKIPAYCFFTCSASALALFLHTPTIHNNTEKSLIELNTCIHIPGVPPVPSRDMPEPMLERGSEVYEIFHQFSLLMSKLEGVIVNTFEALEPRSLKAISDGLCVPNGPTPPIYCVGPLLASNKETKTELDECLSWLNSQPSKSVVFLCFGSMGVFSIEQLYEMANGLERSGQRFMWVVRNPTRGQSEKQNNDSFRLDSLLPEGFLDRTRDRGLVVKDWAPQVEVLNHDSVGGFVTHCGWNSVLEAVCAGVPMVAWPLYAEQRFNRVVLVKEMGVALWMRESNESGFVTASEVEERVRELMESETSELIRERVMVAKDKAKATSSTKGGSSIVALTKLIQSWES</sequence>
<evidence type="ECO:0000313" key="6">
    <source>
        <dbReference type="EMBL" id="QDM38900.1"/>
    </source>
</evidence>
<dbReference type="Gene3D" id="3.40.50.2000">
    <property type="entry name" value="Glycogen Phosphorylase B"/>
    <property type="match status" value="2"/>
</dbReference>
<evidence type="ECO:0000256" key="1">
    <source>
        <dbReference type="ARBA" id="ARBA00009995"/>
    </source>
</evidence>
<dbReference type="SMR" id="A0A515L4A3"/>
<comment type="similarity">
    <text evidence="1 4">Belongs to the UDP-glycosyltransferase family.</text>
</comment>
<dbReference type="InterPro" id="IPR035595">
    <property type="entry name" value="UDP_glycos_trans_CS"/>
</dbReference>
<dbReference type="FunFam" id="3.40.50.2000:FF:000020">
    <property type="entry name" value="Glycosyltransferase"/>
    <property type="match status" value="1"/>
</dbReference>
<keyword evidence="3 4" id="KW-0808">Transferase</keyword>
<evidence type="ECO:0000256" key="4">
    <source>
        <dbReference type="RuleBase" id="RU003718"/>
    </source>
</evidence>
<evidence type="ECO:0000256" key="3">
    <source>
        <dbReference type="ARBA" id="ARBA00022679"/>
    </source>
</evidence>
<dbReference type="CDD" id="cd03784">
    <property type="entry name" value="GT1_Gtf-like"/>
    <property type="match status" value="1"/>
</dbReference>